<accession>A0ABR0AV14</accession>
<reference evidence="1 2" key="1">
    <citation type="journal article" date="2023" name="Nucleic Acids Res.">
        <title>The hologenome of Daphnia magna reveals possible DNA methylation and microbiome-mediated evolution of the host genome.</title>
        <authorList>
            <person name="Chaturvedi A."/>
            <person name="Li X."/>
            <person name="Dhandapani V."/>
            <person name="Marshall H."/>
            <person name="Kissane S."/>
            <person name="Cuenca-Cambronero M."/>
            <person name="Asole G."/>
            <person name="Calvet F."/>
            <person name="Ruiz-Romero M."/>
            <person name="Marangio P."/>
            <person name="Guigo R."/>
            <person name="Rago D."/>
            <person name="Mirbahai L."/>
            <person name="Eastwood N."/>
            <person name="Colbourne J.K."/>
            <person name="Zhou J."/>
            <person name="Mallon E."/>
            <person name="Orsini L."/>
        </authorList>
    </citation>
    <scope>NUCLEOTIDE SEQUENCE [LARGE SCALE GENOMIC DNA]</scope>
    <source>
        <strain evidence="1">LRV0_1</strain>
    </source>
</reference>
<protein>
    <recommendedName>
        <fullName evidence="3">Transposase</fullName>
    </recommendedName>
</protein>
<name>A0ABR0AV14_9CRUS</name>
<proteinExistence type="predicted"/>
<dbReference type="EMBL" id="JAOYFB010000039">
    <property type="protein sequence ID" value="KAK4028972.1"/>
    <property type="molecule type" value="Genomic_DNA"/>
</dbReference>
<organism evidence="1 2">
    <name type="scientific">Daphnia magna</name>
    <dbReference type="NCBI Taxonomy" id="35525"/>
    <lineage>
        <taxon>Eukaryota</taxon>
        <taxon>Metazoa</taxon>
        <taxon>Ecdysozoa</taxon>
        <taxon>Arthropoda</taxon>
        <taxon>Crustacea</taxon>
        <taxon>Branchiopoda</taxon>
        <taxon>Diplostraca</taxon>
        <taxon>Cladocera</taxon>
        <taxon>Anomopoda</taxon>
        <taxon>Daphniidae</taxon>
        <taxon>Daphnia</taxon>
    </lineage>
</organism>
<evidence type="ECO:0008006" key="3">
    <source>
        <dbReference type="Google" id="ProtNLM"/>
    </source>
</evidence>
<dbReference type="Proteomes" id="UP001234178">
    <property type="component" value="Unassembled WGS sequence"/>
</dbReference>
<comment type="caution">
    <text evidence="1">The sequence shown here is derived from an EMBL/GenBank/DDBJ whole genome shotgun (WGS) entry which is preliminary data.</text>
</comment>
<keyword evidence="2" id="KW-1185">Reference proteome</keyword>
<evidence type="ECO:0000313" key="2">
    <source>
        <dbReference type="Proteomes" id="UP001234178"/>
    </source>
</evidence>
<gene>
    <name evidence="1" type="ORF">OUZ56_021990</name>
</gene>
<sequence length="70" mass="7735">MPTGALEIKRVSRRGMYLVDVLYVCPNMLVSGRKVAIRKKTPTASESRRDISSSYSFSTEVSSFACKSAN</sequence>
<evidence type="ECO:0000313" key="1">
    <source>
        <dbReference type="EMBL" id="KAK4028972.1"/>
    </source>
</evidence>